<reference evidence="2" key="1">
    <citation type="submission" date="2022-12" db="EMBL/GenBank/DDBJ databases">
        <authorList>
            <person name="Webb A."/>
        </authorList>
    </citation>
    <scope>NUCLEOTIDE SEQUENCE</scope>
    <source>
        <strain evidence="2">Hp1</strain>
    </source>
</reference>
<evidence type="ECO:0000313" key="2">
    <source>
        <dbReference type="EMBL" id="CAI5710912.1"/>
    </source>
</evidence>
<proteinExistence type="predicted"/>
<accession>A0AAV0T1Y1</accession>
<feature type="compositionally biased region" description="Acidic residues" evidence="1">
    <location>
        <begin position="54"/>
        <end position="76"/>
    </location>
</feature>
<feature type="compositionally biased region" description="Low complexity" evidence="1">
    <location>
        <begin position="39"/>
        <end position="53"/>
    </location>
</feature>
<comment type="caution">
    <text evidence="2">The sequence shown here is derived from an EMBL/GenBank/DDBJ whole genome shotgun (WGS) entry which is preliminary data.</text>
</comment>
<name>A0AAV0T1Y1_HYABA</name>
<feature type="compositionally biased region" description="Basic residues" evidence="1">
    <location>
        <begin position="1"/>
        <end position="10"/>
    </location>
</feature>
<dbReference type="AlphaFoldDB" id="A0AAV0T1Y1"/>
<feature type="region of interest" description="Disordered" evidence="1">
    <location>
        <begin position="1"/>
        <end position="103"/>
    </location>
</feature>
<protein>
    <submittedName>
        <fullName evidence="2">Uncharacterized protein</fullName>
    </submittedName>
</protein>
<keyword evidence="3" id="KW-1185">Reference proteome</keyword>
<dbReference type="EMBL" id="CANTFL010000076">
    <property type="protein sequence ID" value="CAI5710912.1"/>
    <property type="molecule type" value="Genomic_DNA"/>
</dbReference>
<dbReference type="Proteomes" id="UP001162031">
    <property type="component" value="Unassembled WGS sequence"/>
</dbReference>
<gene>
    <name evidence="2" type="ORF">HBR001_LOCUS555</name>
</gene>
<evidence type="ECO:0000256" key="1">
    <source>
        <dbReference type="SAM" id="MobiDB-lite"/>
    </source>
</evidence>
<sequence length="244" mass="26614">MLAATKRPRRAASAEDSLDPRVMTERQQLAFLLRATAPSDASESLSSSSGSDFSSDEEAEDDDDEDDDDDDDDDDEKPPRRLRVAVKQSNRRADHTSGAPERTLPKALPVIYCGRGRPPKNSIKLPRSTLHPYVRSAKISPGSRYTRSADAEVAAAVAAKLRAEKRAVCRVLRAERKERVVCVQQEKTSPSSASDVAMLNSAAGTPLCALCCDLEPFCDAPLFLCPACDQKYPTQQTLGRVCMT</sequence>
<evidence type="ECO:0000313" key="3">
    <source>
        <dbReference type="Proteomes" id="UP001162031"/>
    </source>
</evidence>
<organism evidence="2 3">
    <name type="scientific">Hyaloperonospora brassicae</name>
    <name type="common">Brassica downy mildew</name>
    <name type="synonym">Peronospora brassicae</name>
    <dbReference type="NCBI Taxonomy" id="162125"/>
    <lineage>
        <taxon>Eukaryota</taxon>
        <taxon>Sar</taxon>
        <taxon>Stramenopiles</taxon>
        <taxon>Oomycota</taxon>
        <taxon>Peronosporomycetes</taxon>
        <taxon>Peronosporales</taxon>
        <taxon>Peronosporaceae</taxon>
        <taxon>Hyaloperonospora</taxon>
    </lineage>
</organism>